<accession>A0A1G6PXY0</accession>
<dbReference type="SUPFAM" id="SSF53067">
    <property type="entry name" value="Actin-like ATPase domain"/>
    <property type="match status" value="1"/>
</dbReference>
<dbReference type="STRING" id="686796.SAMN04488104_1007107"/>
<sequence length="293" mass="31844">MDYIGVDIGGSHISAAVVSRNGDHVKLGEIKEAGVDTYATADEILSSWTEVIRSAAGERKSYFLSVAMPGPFDYENGISLMEDQGKMKSLKGSSVRQLLAESLHISPELIHFTNDAAAFLIGESEVGAGRSYSNSLALTLGTGLGSAIKVEEVVKDAKLWTAPFKEGVAEDYLGTRWFVNMAKSNYNLEISGVKDLLSPEVEDSIRATLFQEFGENLGEFLFPYLIRLHSQAVILGGKISQIASLYLPHTQAYLDRMGIEVQIIISELQENAALVGAMIQHQSKLSNSPLLTQ</sequence>
<evidence type="ECO:0000313" key="2">
    <source>
        <dbReference type="EMBL" id="SDC84908.1"/>
    </source>
</evidence>
<keyword evidence="2" id="KW-0418">Kinase</keyword>
<reference evidence="3" key="1">
    <citation type="submission" date="2016-10" db="EMBL/GenBank/DDBJ databases">
        <authorList>
            <person name="Varghese N."/>
            <person name="Submissions S."/>
        </authorList>
    </citation>
    <scope>NUCLEOTIDE SEQUENCE [LARGE SCALE GENOMIC DNA]</scope>
    <source>
        <strain evidence="3">DSM 23095</strain>
    </source>
</reference>
<dbReference type="AlphaFoldDB" id="A0A1G6PXY0"/>
<keyword evidence="3" id="KW-1185">Reference proteome</keyword>
<gene>
    <name evidence="2" type="ORF">SAMN04488104_1007107</name>
</gene>
<dbReference type="InterPro" id="IPR000600">
    <property type="entry name" value="ROK"/>
</dbReference>
<organism evidence="2 3">
    <name type="scientific">Algoriphagus faecimaris</name>
    <dbReference type="NCBI Taxonomy" id="686796"/>
    <lineage>
        <taxon>Bacteria</taxon>
        <taxon>Pseudomonadati</taxon>
        <taxon>Bacteroidota</taxon>
        <taxon>Cytophagia</taxon>
        <taxon>Cytophagales</taxon>
        <taxon>Cyclobacteriaceae</taxon>
        <taxon>Algoriphagus</taxon>
    </lineage>
</organism>
<dbReference type="OrthoDB" id="49666at2"/>
<dbReference type="PANTHER" id="PTHR18964">
    <property type="entry name" value="ROK (REPRESSOR, ORF, KINASE) FAMILY"/>
    <property type="match status" value="1"/>
</dbReference>
<dbReference type="CDD" id="cd23763">
    <property type="entry name" value="ASKHA_ATPase_ROK"/>
    <property type="match status" value="1"/>
</dbReference>
<comment type="similarity">
    <text evidence="1">Belongs to the ROK (NagC/XylR) family.</text>
</comment>
<keyword evidence="2" id="KW-0808">Transferase</keyword>
<dbReference type="RefSeq" id="WP_087938243.1">
    <property type="nucleotide sequence ID" value="NZ_FNAC01000007.1"/>
</dbReference>
<name>A0A1G6PXY0_9BACT</name>
<dbReference type="Pfam" id="PF00480">
    <property type="entry name" value="ROK"/>
    <property type="match status" value="1"/>
</dbReference>
<protein>
    <submittedName>
        <fullName evidence="2">Glucokinase</fullName>
    </submittedName>
</protein>
<evidence type="ECO:0000313" key="3">
    <source>
        <dbReference type="Proteomes" id="UP000199060"/>
    </source>
</evidence>
<dbReference type="GO" id="GO:0016301">
    <property type="term" value="F:kinase activity"/>
    <property type="evidence" value="ECO:0007669"/>
    <property type="project" value="UniProtKB-KW"/>
</dbReference>
<dbReference type="Proteomes" id="UP000199060">
    <property type="component" value="Unassembled WGS sequence"/>
</dbReference>
<proteinExistence type="inferred from homology"/>
<dbReference type="Gene3D" id="3.30.420.40">
    <property type="match status" value="2"/>
</dbReference>
<dbReference type="EMBL" id="FNAC01000007">
    <property type="protein sequence ID" value="SDC84908.1"/>
    <property type="molecule type" value="Genomic_DNA"/>
</dbReference>
<dbReference type="PANTHER" id="PTHR18964:SF149">
    <property type="entry name" value="BIFUNCTIONAL UDP-N-ACETYLGLUCOSAMINE 2-EPIMERASE_N-ACETYLMANNOSAMINE KINASE"/>
    <property type="match status" value="1"/>
</dbReference>
<evidence type="ECO:0000256" key="1">
    <source>
        <dbReference type="ARBA" id="ARBA00006479"/>
    </source>
</evidence>
<dbReference type="InterPro" id="IPR043129">
    <property type="entry name" value="ATPase_NBD"/>
</dbReference>